<proteinExistence type="predicted"/>
<dbReference type="AlphaFoldDB" id="A0ABD1CYG1"/>
<sequence>MGSRSVRLARTICSPTSICRPTYWLQRAASAAVLQLTANLYSRNPSQLPLDVGAADTAQVAQHDGHGSV</sequence>
<organism evidence="1 2">
    <name type="scientific">Culex pipiens pipiens</name>
    <name type="common">Northern house mosquito</name>
    <dbReference type="NCBI Taxonomy" id="38569"/>
    <lineage>
        <taxon>Eukaryota</taxon>
        <taxon>Metazoa</taxon>
        <taxon>Ecdysozoa</taxon>
        <taxon>Arthropoda</taxon>
        <taxon>Hexapoda</taxon>
        <taxon>Insecta</taxon>
        <taxon>Pterygota</taxon>
        <taxon>Neoptera</taxon>
        <taxon>Endopterygota</taxon>
        <taxon>Diptera</taxon>
        <taxon>Nematocera</taxon>
        <taxon>Culicoidea</taxon>
        <taxon>Culicidae</taxon>
        <taxon>Culicinae</taxon>
        <taxon>Culicini</taxon>
        <taxon>Culex</taxon>
        <taxon>Culex</taxon>
    </lineage>
</organism>
<keyword evidence="2" id="KW-1185">Reference proteome</keyword>
<evidence type="ECO:0000313" key="1">
    <source>
        <dbReference type="EMBL" id="KAL1381428.1"/>
    </source>
</evidence>
<name>A0ABD1CYG1_CULPP</name>
<evidence type="ECO:0000313" key="2">
    <source>
        <dbReference type="Proteomes" id="UP001562425"/>
    </source>
</evidence>
<dbReference type="Proteomes" id="UP001562425">
    <property type="component" value="Unassembled WGS sequence"/>
</dbReference>
<gene>
    <name evidence="1" type="ORF">pipiens_013463</name>
</gene>
<accession>A0ABD1CYG1</accession>
<reference evidence="1 2" key="1">
    <citation type="submission" date="2024-05" db="EMBL/GenBank/DDBJ databases">
        <title>Culex pipiens pipiens assembly and annotation.</title>
        <authorList>
            <person name="Alout H."/>
            <person name="Durand T."/>
        </authorList>
    </citation>
    <scope>NUCLEOTIDE SEQUENCE [LARGE SCALE GENOMIC DNA]</scope>
    <source>
        <strain evidence="1">HA-2024</strain>
        <tissue evidence="1">Whole body</tissue>
    </source>
</reference>
<dbReference type="EMBL" id="JBEHCU010008633">
    <property type="protein sequence ID" value="KAL1381428.1"/>
    <property type="molecule type" value="Genomic_DNA"/>
</dbReference>
<comment type="caution">
    <text evidence="1">The sequence shown here is derived from an EMBL/GenBank/DDBJ whole genome shotgun (WGS) entry which is preliminary data.</text>
</comment>
<protein>
    <submittedName>
        <fullName evidence="1">Uncharacterized protein</fullName>
    </submittedName>
</protein>